<evidence type="ECO:0000313" key="2">
    <source>
        <dbReference type="EMBL" id="OAA62378.1"/>
    </source>
</evidence>
<evidence type="ECO:0000256" key="1">
    <source>
        <dbReference type="SAM" id="MobiDB-lite"/>
    </source>
</evidence>
<keyword evidence="3" id="KW-1185">Reference proteome</keyword>
<dbReference type="Proteomes" id="UP000076881">
    <property type="component" value="Unassembled WGS sequence"/>
</dbReference>
<dbReference type="AlphaFoldDB" id="A0A167V9N3"/>
<name>A0A167V9N3_CORDF</name>
<dbReference type="STRING" id="1081108.A0A167V9N3"/>
<feature type="region of interest" description="Disordered" evidence="1">
    <location>
        <begin position="85"/>
        <end position="109"/>
    </location>
</feature>
<feature type="compositionally biased region" description="Polar residues" evidence="1">
    <location>
        <begin position="91"/>
        <end position="104"/>
    </location>
</feature>
<comment type="caution">
    <text evidence="2">The sequence shown here is derived from an EMBL/GenBank/DDBJ whole genome shotgun (WGS) entry which is preliminary data.</text>
</comment>
<sequence length="141" mass="14822">MGNFISTTREWTNWAKSPFFIGPLGGLLGPLSNTLGQDCKGECPAGQIPIASDGFNCQPGTYSYFCCDNPNSPSIPTAAEAICPRPPNFPGVNSESDPESNSDTKGVLESTLGEDDCSLSFLNSGHSKRDNSGNATTVNVL</sequence>
<organism evidence="2 3">
    <name type="scientific">Akanthomyces lecanii RCEF 1005</name>
    <dbReference type="NCBI Taxonomy" id="1081108"/>
    <lineage>
        <taxon>Eukaryota</taxon>
        <taxon>Fungi</taxon>
        <taxon>Dikarya</taxon>
        <taxon>Ascomycota</taxon>
        <taxon>Pezizomycotina</taxon>
        <taxon>Sordariomycetes</taxon>
        <taxon>Hypocreomycetidae</taxon>
        <taxon>Hypocreales</taxon>
        <taxon>Cordycipitaceae</taxon>
        <taxon>Akanthomyces</taxon>
        <taxon>Cordyceps confragosa</taxon>
    </lineage>
</organism>
<proteinExistence type="predicted"/>
<dbReference type="EMBL" id="AZHF01000017">
    <property type="protein sequence ID" value="OAA62378.1"/>
    <property type="molecule type" value="Genomic_DNA"/>
</dbReference>
<accession>A0A167V9N3</accession>
<reference evidence="2 3" key="1">
    <citation type="journal article" date="2016" name="Genome Biol. Evol.">
        <title>Divergent and convergent evolution of fungal pathogenicity.</title>
        <authorList>
            <person name="Shang Y."/>
            <person name="Xiao G."/>
            <person name="Zheng P."/>
            <person name="Cen K."/>
            <person name="Zhan S."/>
            <person name="Wang C."/>
        </authorList>
    </citation>
    <scope>NUCLEOTIDE SEQUENCE [LARGE SCALE GENOMIC DNA]</scope>
    <source>
        <strain evidence="2 3">RCEF 1005</strain>
    </source>
</reference>
<dbReference type="OrthoDB" id="73875at2759"/>
<protein>
    <submittedName>
        <fullName evidence="2">Uncharacterized protein</fullName>
    </submittedName>
</protein>
<gene>
    <name evidence="2" type="ORF">LEL_10714</name>
</gene>
<evidence type="ECO:0000313" key="3">
    <source>
        <dbReference type="Proteomes" id="UP000076881"/>
    </source>
</evidence>